<evidence type="ECO:0008006" key="2">
    <source>
        <dbReference type="Google" id="ProtNLM"/>
    </source>
</evidence>
<organism evidence="1">
    <name type="scientific">Emiliania huxleyi</name>
    <name type="common">Coccolithophore</name>
    <name type="synonym">Pontosphaera huxleyi</name>
    <dbReference type="NCBI Taxonomy" id="2903"/>
    <lineage>
        <taxon>Eukaryota</taxon>
        <taxon>Haptista</taxon>
        <taxon>Haptophyta</taxon>
        <taxon>Prymnesiophyceae</taxon>
        <taxon>Isochrysidales</taxon>
        <taxon>Noelaerhabdaceae</taxon>
        <taxon>Emiliania</taxon>
    </lineage>
</organism>
<gene>
    <name evidence="1" type="ORF">EHUX00137_LOCUS46829</name>
</gene>
<accession>A0A7S3X7A2</accession>
<evidence type="ECO:0000313" key="1">
    <source>
        <dbReference type="EMBL" id="CAE0598609.1"/>
    </source>
</evidence>
<sequence length="403" mass="42364">MLCSPDPSPVALSIYALPKTGSTFLGQFAKHLSVLSGMCKVLEQRHANCSVSIEAACAPGGFGGRLSCSLDKKKVPARGWFCSHAVQLNRTFTGCASGEASDGSDWLDREPMAWLLRQGSLSAFPPAGRSAAERLALGGTPLFDHGPAAATSVGAWTALHGSGFVRAPIRTASPPGRPASFVFPGFRSVVVVHTRHPVEALVSQFYCRNDSRVCPKQGRHAPSSAAPLSAGVDAFLLSELLGEAAGSGEPGGALRLLASYEGLTVLLREARALTVCGTGRKTGPSRGQSEHGATHGSSLEVLHSRYETMVTDFGGWLAVLLARLPLTDAARSELHSRLVARDGGDFVPDGKHRHSLTVGSNLARLQPVTVAALQRGAPRLGALMRSLGYLFTPPFVEWGGDVD</sequence>
<reference evidence="1" key="1">
    <citation type="submission" date="2021-01" db="EMBL/GenBank/DDBJ databases">
        <authorList>
            <person name="Corre E."/>
            <person name="Pelletier E."/>
            <person name="Niang G."/>
            <person name="Scheremetjew M."/>
            <person name="Finn R."/>
            <person name="Kale V."/>
            <person name="Holt S."/>
            <person name="Cochrane G."/>
            <person name="Meng A."/>
            <person name="Brown T."/>
            <person name="Cohen L."/>
        </authorList>
    </citation>
    <scope>NUCLEOTIDE SEQUENCE</scope>
    <source>
        <strain evidence="1">379</strain>
    </source>
</reference>
<proteinExistence type="predicted"/>
<dbReference type="EMBL" id="HBIR01060259">
    <property type="protein sequence ID" value="CAE0598609.1"/>
    <property type="molecule type" value="Transcribed_RNA"/>
</dbReference>
<dbReference type="AlphaFoldDB" id="A0A7S3X7A2"/>
<protein>
    <recommendedName>
        <fullName evidence="2">Sulfotransferase domain-containing protein</fullName>
    </recommendedName>
</protein>
<name>A0A7S3X7A2_EMIHU</name>